<sequence>MRLTPKSFEVRVPRLVGLMAVDAREAAEASGVQLAAGDRADFELAVVDYVVRQYPPPGVEVPRGAVVTVWFELGDEGGGVREPRRGGPPPGLRRELEEPGDPFAVLR</sequence>
<dbReference type="InterPro" id="IPR005543">
    <property type="entry name" value="PASTA_dom"/>
</dbReference>
<evidence type="ECO:0000313" key="3">
    <source>
        <dbReference type="EMBL" id="GHH88373.1"/>
    </source>
</evidence>
<comment type="caution">
    <text evidence="3">The sequence shown here is derived from an EMBL/GenBank/DDBJ whole genome shotgun (WGS) entry which is preliminary data.</text>
</comment>
<dbReference type="AlphaFoldDB" id="A0A919GPG5"/>
<protein>
    <recommendedName>
        <fullName evidence="2">PASTA domain-containing protein</fullName>
    </recommendedName>
</protein>
<dbReference type="RefSeq" id="WP_189783257.1">
    <property type="nucleotide sequence ID" value="NZ_BNAT01000010.1"/>
</dbReference>
<feature type="domain" description="PASTA" evidence="2">
    <location>
        <begin position="6"/>
        <end position="75"/>
    </location>
</feature>
<dbReference type="Proteomes" id="UP000603227">
    <property type="component" value="Unassembled WGS sequence"/>
</dbReference>
<gene>
    <name evidence="3" type="ORF">GCM10017771_33360</name>
</gene>
<accession>A0A919GPG5</accession>
<reference evidence="3" key="2">
    <citation type="submission" date="2020-09" db="EMBL/GenBank/DDBJ databases">
        <authorList>
            <person name="Sun Q."/>
            <person name="Zhou Y."/>
        </authorList>
    </citation>
    <scope>NUCLEOTIDE SEQUENCE</scope>
    <source>
        <strain evidence="3">CGMCC 4.7403</strain>
    </source>
</reference>
<proteinExistence type="predicted"/>
<organism evidence="3 4">
    <name type="scientific">Streptomyces capitiformicae</name>
    <dbReference type="NCBI Taxonomy" id="2014920"/>
    <lineage>
        <taxon>Bacteria</taxon>
        <taxon>Bacillati</taxon>
        <taxon>Actinomycetota</taxon>
        <taxon>Actinomycetes</taxon>
        <taxon>Kitasatosporales</taxon>
        <taxon>Streptomycetaceae</taxon>
        <taxon>Streptomyces</taxon>
    </lineage>
</organism>
<evidence type="ECO:0000313" key="4">
    <source>
        <dbReference type="Proteomes" id="UP000603227"/>
    </source>
</evidence>
<dbReference type="Gene3D" id="3.30.10.20">
    <property type="match status" value="1"/>
</dbReference>
<evidence type="ECO:0000256" key="1">
    <source>
        <dbReference type="SAM" id="MobiDB-lite"/>
    </source>
</evidence>
<dbReference type="PROSITE" id="PS51178">
    <property type="entry name" value="PASTA"/>
    <property type="match status" value="1"/>
</dbReference>
<reference evidence="3" key="1">
    <citation type="journal article" date="2014" name="Int. J. Syst. Evol. Microbiol.">
        <title>Complete genome sequence of Corynebacterium casei LMG S-19264T (=DSM 44701T), isolated from a smear-ripened cheese.</title>
        <authorList>
            <consortium name="US DOE Joint Genome Institute (JGI-PGF)"/>
            <person name="Walter F."/>
            <person name="Albersmeier A."/>
            <person name="Kalinowski J."/>
            <person name="Ruckert C."/>
        </authorList>
    </citation>
    <scope>NUCLEOTIDE SEQUENCE</scope>
    <source>
        <strain evidence="3">CGMCC 4.7403</strain>
    </source>
</reference>
<evidence type="ECO:0000259" key="2">
    <source>
        <dbReference type="PROSITE" id="PS51178"/>
    </source>
</evidence>
<dbReference type="Pfam" id="PF03793">
    <property type="entry name" value="PASTA"/>
    <property type="match status" value="1"/>
</dbReference>
<feature type="region of interest" description="Disordered" evidence="1">
    <location>
        <begin position="76"/>
        <end position="107"/>
    </location>
</feature>
<name>A0A919GPG5_9ACTN</name>
<dbReference type="CDD" id="cd06577">
    <property type="entry name" value="PASTA_pknB"/>
    <property type="match status" value="1"/>
</dbReference>
<dbReference type="EMBL" id="BNAT01000010">
    <property type="protein sequence ID" value="GHH88373.1"/>
    <property type="molecule type" value="Genomic_DNA"/>
</dbReference>
<keyword evidence="4" id="KW-1185">Reference proteome</keyword>